<dbReference type="PROSITE" id="PS51078">
    <property type="entry name" value="ICLR_ED"/>
    <property type="match status" value="1"/>
</dbReference>
<dbReference type="PROSITE" id="PS51077">
    <property type="entry name" value="HTH_ICLR"/>
    <property type="match status" value="1"/>
</dbReference>
<dbReference type="GO" id="GO:0045892">
    <property type="term" value="P:negative regulation of DNA-templated transcription"/>
    <property type="evidence" value="ECO:0007669"/>
    <property type="project" value="UniProtKB-ARBA"/>
</dbReference>
<name>A0A4R2B4G6_9BACI</name>
<dbReference type="InterPro" id="IPR050707">
    <property type="entry name" value="HTH_MetabolicPath_Reg"/>
</dbReference>
<evidence type="ECO:0000256" key="1">
    <source>
        <dbReference type="ARBA" id="ARBA00023015"/>
    </source>
</evidence>
<evidence type="ECO:0000313" key="7">
    <source>
        <dbReference type="Proteomes" id="UP000295689"/>
    </source>
</evidence>
<dbReference type="SUPFAM" id="SSF55781">
    <property type="entry name" value="GAF domain-like"/>
    <property type="match status" value="1"/>
</dbReference>
<organism evidence="6 7">
    <name type="scientific">Mesobacillus foraminis</name>
    <dbReference type="NCBI Taxonomy" id="279826"/>
    <lineage>
        <taxon>Bacteria</taxon>
        <taxon>Bacillati</taxon>
        <taxon>Bacillota</taxon>
        <taxon>Bacilli</taxon>
        <taxon>Bacillales</taxon>
        <taxon>Bacillaceae</taxon>
        <taxon>Mesobacillus</taxon>
    </lineage>
</organism>
<dbReference type="SUPFAM" id="SSF46785">
    <property type="entry name" value="Winged helix' DNA-binding domain"/>
    <property type="match status" value="1"/>
</dbReference>
<dbReference type="PANTHER" id="PTHR30136">
    <property type="entry name" value="HELIX-TURN-HELIX TRANSCRIPTIONAL REGULATOR, ICLR FAMILY"/>
    <property type="match status" value="1"/>
</dbReference>
<sequence>MNTSKQPYGTVLIKADRILGFLSSCEKPQPLNIIAKETELTNSTALKILDTLLLIGYVHKDPETKKFSLGTKLIKYANKSINQLDIKQIAHPYLVDLQQKTTETVHLGILDDSSIVYVSKIESKNPICLYSQLGKHVPLYCSAMGKAIIAEHSDEEIEKYLRDTPLTQRTANTITSKENFLREITRIRALGYAFDNSENEDGVFCVGTTLSTNNKNYGAISVSVPQYRVTEDFLQEMIGALQTCRRQILGELA</sequence>
<evidence type="ECO:0000313" key="6">
    <source>
        <dbReference type="EMBL" id="TCN21488.1"/>
    </source>
</evidence>
<dbReference type="Proteomes" id="UP000295689">
    <property type="component" value="Unassembled WGS sequence"/>
</dbReference>
<accession>A0A4R2B4G6</accession>
<dbReference type="Pfam" id="PF09339">
    <property type="entry name" value="HTH_IclR"/>
    <property type="match status" value="1"/>
</dbReference>
<dbReference type="Pfam" id="PF01614">
    <property type="entry name" value="IclR_C"/>
    <property type="match status" value="1"/>
</dbReference>
<dbReference type="InterPro" id="IPR036388">
    <property type="entry name" value="WH-like_DNA-bd_sf"/>
</dbReference>
<dbReference type="PANTHER" id="PTHR30136:SF35">
    <property type="entry name" value="HTH-TYPE TRANSCRIPTIONAL REGULATOR RV1719"/>
    <property type="match status" value="1"/>
</dbReference>
<keyword evidence="3" id="KW-0804">Transcription</keyword>
<feature type="domain" description="IclR-ED" evidence="5">
    <location>
        <begin position="72"/>
        <end position="253"/>
    </location>
</feature>
<dbReference type="InterPro" id="IPR005471">
    <property type="entry name" value="Tscrpt_reg_IclR_N"/>
</dbReference>
<dbReference type="Gene3D" id="3.30.450.40">
    <property type="match status" value="1"/>
</dbReference>
<dbReference type="Gene3D" id="1.10.10.10">
    <property type="entry name" value="Winged helix-like DNA-binding domain superfamily/Winged helix DNA-binding domain"/>
    <property type="match status" value="1"/>
</dbReference>
<reference evidence="6 7" key="1">
    <citation type="journal article" date="2015" name="Stand. Genomic Sci.">
        <title>Genomic Encyclopedia of Bacterial and Archaeal Type Strains, Phase III: the genomes of soil and plant-associated and newly described type strains.</title>
        <authorList>
            <person name="Whitman W.B."/>
            <person name="Woyke T."/>
            <person name="Klenk H.P."/>
            <person name="Zhou Y."/>
            <person name="Lilburn T.G."/>
            <person name="Beck B.J."/>
            <person name="De Vos P."/>
            <person name="Vandamme P."/>
            <person name="Eisen J.A."/>
            <person name="Garrity G."/>
            <person name="Hugenholtz P."/>
            <person name="Kyrpides N.C."/>
        </authorList>
    </citation>
    <scope>NUCLEOTIDE SEQUENCE [LARGE SCALE GENOMIC DNA]</scope>
    <source>
        <strain evidence="6 7">CV53</strain>
    </source>
</reference>
<dbReference type="AlphaFoldDB" id="A0A4R2B4G6"/>
<keyword evidence="7" id="KW-1185">Reference proteome</keyword>
<proteinExistence type="predicted"/>
<keyword evidence="1" id="KW-0805">Transcription regulation</keyword>
<protein>
    <submittedName>
        <fullName evidence="6">IclR family transcriptional regulator</fullName>
    </submittedName>
</protein>
<dbReference type="EMBL" id="SLVV01000012">
    <property type="protein sequence ID" value="TCN21488.1"/>
    <property type="molecule type" value="Genomic_DNA"/>
</dbReference>
<feature type="domain" description="HTH iclR-type" evidence="4">
    <location>
        <begin position="9"/>
        <end position="71"/>
    </location>
</feature>
<evidence type="ECO:0000256" key="3">
    <source>
        <dbReference type="ARBA" id="ARBA00023163"/>
    </source>
</evidence>
<evidence type="ECO:0000259" key="5">
    <source>
        <dbReference type="PROSITE" id="PS51078"/>
    </source>
</evidence>
<gene>
    <name evidence="6" type="ORF">EV146_112171</name>
</gene>
<dbReference type="InterPro" id="IPR014757">
    <property type="entry name" value="Tscrpt_reg_IclR_C"/>
</dbReference>
<dbReference type="GO" id="GO:0003700">
    <property type="term" value="F:DNA-binding transcription factor activity"/>
    <property type="evidence" value="ECO:0007669"/>
    <property type="project" value="TreeGrafter"/>
</dbReference>
<dbReference type="RefSeq" id="WP_132010639.1">
    <property type="nucleotide sequence ID" value="NZ_JABUHM010000014.1"/>
</dbReference>
<dbReference type="InterPro" id="IPR036390">
    <property type="entry name" value="WH_DNA-bd_sf"/>
</dbReference>
<dbReference type="GO" id="GO:0003677">
    <property type="term" value="F:DNA binding"/>
    <property type="evidence" value="ECO:0007669"/>
    <property type="project" value="UniProtKB-KW"/>
</dbReference>
<keyword evidence="2" id="KW-0238">DNA-binding</keyword>
<dbReference type="SMART" id="SM00346">
    <property type="entry name" value="HTH_ICLR"/>
    <property type="match status" value="1"/>
</dbReference>
<dbReference type="InterPro" id="IPR029016">
    <property type="entry name" value="GAF-like_dom_sf"/>
</dbReference>
<evidence type="ECO:0000259" key="4">
    <source>
        <dbReference type="PROSITE" id="PS51077"/>
    </source>
</evidence>
<comment type="caution">
    <text evidence="6">The sequence shown here is derived from an EMBL/GenBank/DDBJ whole genome shotgun (WGS) entry which is preliminary data.</text>
</comment>
<evidence type="ECO:0000256" key="2">
    <source>
        <dbReference type="ARBA" id="ARBA00023125"/>
    </source>
</evidence>